<dbReference type="AlphaFoldDB" id="A0A0B7H0P4"/>
<dbReference type="InterPro" id="IPR058260">
    <property type="entry name" value="DUF7954"/>
</dbReference>
<feature type="domain" description="DUF7954" evidence="1">
    <location>
        <begin position="32"/>
        <end position="185"/>
    </location>
</feature>
<dbReference type="Pfam" id="PF25844">
    <property type="entry name" value="DUF7955"/>
    <property type="match status" value="1"/>
</dbReference>
<protein>
    <submittedName>
        <fullName evidence="3">Uncharacterized protein</fullName>
    </submittedName>
</protein>
<dbReference type="EMBL" id="CDNC01000051">
    <property type="protein sequence ID" value="CEM63452.1"/>
    <property type="molecule type" value="Genomic_DNA"/>
</dbReference>
<sequence length="338" mass="38344">MKKTVFLLCLICISLSLFAVEKENMHTQGISGEYVIYRDYSWKEPTWVGFLYYDDDTYGAMLYTPKTESRVCMLFNGQNKKGKFILNGQNIISKITPSDTLAVNYLMDLLPSLYNRKKLPQPSARLVSRSAKKDTMHQFGGDIELQYATFVPLFHIEALKNSKGKTILELVQMGKISQENDKSFFEFVEPAPKKQDTTNIPTINTKAKKQEFTVDTIKLQLDSQWSRLTENSFLSSAAFITINTINESAFQSANEADSLIKLFALSGDAAKVLISQMTATGSQNRLVITFPVFDTETQIINTSIKTCIKNADKSYTIVSLTVNQNIYQKYKKYFDTLL</sequence>
<accession>A0A0B7H0P4</accession>
<gene>
    <name evidence="3" type="ORF">TPHV1_90081</name>
</gene>
<dbReference type="InterPro" id="IPR058261">
    <property type="entry name" value="DUF7955"/>
</dbReference>
<reference evidence="4" key="1">
    <citation type="submission" date="2015-01" db="EMBL/GenBank/DDBJ databases">
        <authorList>
            <person name="Manzoor Shahid"/>
            <person name="Zubair Saima"/>
        </authorList>
    </citation>
    <scope>NUCLEOTIDE SEQUENCE [LARGE SCALE GENOMIC DNA]</scope>
    <source>
        <strain evidence="4">V1</strain>
    </source>
</reference>
<evidence type="ECO:0000259" key="2">
    <source>
        <dbReference type="Pfam" id="PF25844"/>
    </source>
</evidence>
<dbReference type="Pfam" id="PF25843">
    <property type="entry name" value="DUF7954"/>
    <property type="match status" value="1"/>
</dbReference>
<dbReference type="RefSeq" id="WP_044635085.1">
    <property type="nucleotide sequence ID" value="NZ_CDNC01000051.1"/>
</dbReference>
<evidence type="ECO:0000313" key="3">
    <source>
        <dbReference type="EMBL" id="CEM63452.1"/>
    </source>
</evidence>
<dbReference type="OrthoDB" id="355786at2"/>
<keyword evidence="4" id="KW-1185">Reference proteome</keyword>
<dbReference type="Proteomes" id="UP000042527">
    <property type="component" value="Unassembled WGS sequence"/>
</dbReference>
<evidence type="ECO:0000313" key="4">
    <source>
        <dbReference type="Proteomes" id="UP000042527"/>
    </source>
</evidence>
<organism evidence="3 4">
    <name type="scientific">Treponema phagedenis</name>
    <dbReference type="NCBI Taxonomy" id="162"/>
    <lineage>
        <taxon>Bacteria</taxon>
        <taxon>Pseudomonadati</taxon>
        <taxon>Spirochaetota</taxon>
        <taxon>Spirochaetia</taxon>
        <taxon>Spirochaetales</taxon>
        <taxon>Treponemataceae</taxon>
        <taxon>Treponema</taxon>
    </lineage>
</organism>
<proteinExistence type="predicted"/>
<evidence type="ECO:0000259" key="1">
    <source>
        <dbReference type="Pfam" id="PF25843"/>
    </source>
</evidence>
<name>A0A0B7H0P4_TREPH</name>
<feature type="domain" description="DUF7955" evidence="2">
    <location>
        <begin position="209"/>
        <end position="337"/>
    </location>
</feature>